<dbReference type="InterPro" id="IPR036938">
    <property type="entry name" value="PAP2/HPO_sf"/>
</dbReference>
<feature type="transmembrane region" description="Helical" evidence="1">
    <location>
        <begin position="143"/>
        <end position="163"/>
    </location>
</feature>
<keyword evidence="1" id="KW-0812">Transmembrane</keyword>
<dbReference type="Proteomes" id="UP000789704">
    <property type="component" value="Unassembled WGS sequence"/>
</dbReference>
<name>A0A9N8X1R5_9BURK</name>
<keyword evidence="1" id="KW-1133">Transmembrane helix</keyword>
<accession>A0A9N8X1R5</accession>
<protein>
    <recommendedName>
        <fullName evidence="2">Phosphatidic acid phosphatase type 2/haloperoxidase domain-containing protein</fullName>
    </recommendedName>
</protein>
<feature type="transmembrane region" description="Helical" evidence="1">
    <location>
        <begin position="60"/>
        <end position="80"/>
    </location>
</feature>
<gene>
    <name evidence="3" type="ORF">LMG31841_03142</name>
</gene>
<proteinExistence type="predicted"/>
<reference evidence="3" key="1">
    <citation type="submission" date="2021-04" db="EMBL/GenBank/DDBJ databases">
        <authorList>
            <person name="Vanwijnsberghe S."/>
        </authorList>
    </citation>
    <scope>NUCLEOTIDE SEQUENCE</scope>
    <source>
        <strain evidence="3">LMG 31841</strain>
    </source>
</reference>
<evidence type="ECO:0000256" key="1">
    <source>
        <dbReference type="SAM" id="Phobius"/>
    </source>
</evidence>
<comment type="caution">
    <text evidence="3">The sequence shown here is derived from an EMBL/GenBank/DDBJ whole genome shotgun (WGS) entry which is preliminary data.</text>
</comment>
<evidence type="ECO:0000313" key="4">
    <source>
        <dbReference type="Proteomes" id="UP000789704"/>
    </source>
</evidence>
<keyword evidence="4" id="KW-1185">Reference proteome</keyword>
<feature type="transmembrane region" description="Helical" evidence="1">
    <location>
        <begin position="195"/>
        <end position="214"/>
    </location>
</feature>
<dbReference type="EMBL" id="CAJQZC010000005">
    <property type="protein sequence ID" value="CAG4902752.1"/>
    <property type="molecule type" value="Genomic_DNA"/>
</dbReference>
<dbReference type="PANTHER" id="PTHR14969">
    <property type="entry name" value="SPHINGOSINE-1-PHOSPHATE PHOSPHOHYDROLASE"/>
    <property type="match status" value="1"/>
</dbReference>
<dbReference type="Pfam" id="PF01569">
    <property type="entry name" value="PAP2"/>
    <property type="match status" value="1"/>
</dbReference>
<evidence type="ECO:0000259" key="2">
    <source>
        <dbReference type="SMART" id="SM00014"/>
    </source>
</evidence>
<dbReference type="SMART" id="SM00014">
    <property type="entry name" value="acidPPc"/>
    <property type="match status" value="1"/>
</dbReference>
<dbReference type="Gene3D" id="1.20.144.10">
    <property type="entry name" value="Phosphatidic acid phosphatase type 2/haloperoxidase"/>
    <property type="match status" value="1"/>
</dbReference>
<sequence length="262" mass="29779">MRTFDPAVFFYNPHTGRRLKPGITKCIRFNNKMNSFDLDILRFVNHFAFRSALFDHVAEAISGLYLTRLVLIAMLWWIWFRGGPKARHDREVVIATIIASFSALISGRLLAHWLPFRLRPYVNPDLGMTFPQNESTAHFLRTWSAFPSDHAMMWCAVAAGIFLASRRLGIVALLYSLLFICLPRVYLGLHHPTDVLAGAALGIAICLILNHRALRRAIAAPILDWSARHEGAFHVGIFLLGFELASQFDEIRTLSEPFLKHL</sequence>
<feature type="transmembrane region" description="Helical" evidence="1">
    <location>
        <begin position="170"/>
        <end position="189"/>
    </location>
</feature>
<keyword evidence="1" id="KW-0472">Membrane</keyword>
<dbReference type="PANTHER" id="PTHR14969:SF13">
    <property type="entry name" value="AT30094P"/>
    <property type="match status" value="1"/>
</dbReference>
<dbReference type="SUPFAM" id="SSF48317">
    <property type="entry name" value="Acid phosphatase/Vanadium-dependent haloperoxidase"/>
    <property type="match status" value="1"/>
</dbReference>
<feature type="domain" description="Phosphatidic acid phosphatase type 2/haloperoxidase" evidence="2">
    <location>
        <begin position="92"/>
        <end position="210"/>
    </location>
</feature>
<dbReference type="InterPro" id="IPR000326">
    <property type="entry name" value="PAP2/HPO"/>
</dbReference>
<evidence type="ECO:0000313" key="3">
    <source>
        <dbReference type="EMBL" id="CAG4902752.1"/>
    </source>
</evidence>
<dbReference type="AlphaFoldDB" id="A0A9N8X1R5"/>
<feature type="transmembrane region" description="Helical" evidence="1">
    <location>
        <begin position="92"/>
        <end position="114"/>
    </location>
</feature>
<organism evidence="3 4">
    <name type="scientific">Paraburkholderia saeva</name>
    <dbReference type="NCBI Taxonomy" id="2777537"/>
    <lineage>
        <taxon>Bacteria</taxon>
        <taxon>Pseudomonadati</taxon>
        <taxon>Pseudomonadota</taxon>
        <taxon>Betaproteobacteria</taxon>
        <taxon>Burkholderiales</taxon>
        <taxon>Burkholderiaceae</taxon>
        <taxon>Paraburkholderia</taxon>
    </lineage>
</organism>